<dbReference type="InterPro" id="IPR016040">
    <property type="entry name" value="NAD(P)-bd_dom"/>
</dbReference>
<accession>A0ABW7AT26</accession>
<dbReference type="GO" id="GO:0003955">
    <property type="term" value="F:NAD(P)H dehydrogenase (quinone) activity"/>
    <property type="evidence" value="ECO:0007669"/>
    <property type="project" value="UniProtKB-EC"/>
</dbReference>
<dbReference type="InterPro" id="IPR036291">
    <property type="entry name" value="NAD(P)-bd_dom_sf"/>
</dbReference>
<evidence type="ECO:0000259" key="1">
    <source>
        <dbReference type="Pfam" id="PF13460"/>
    </source>
</evidence>
<organism evidence="2 3">
    <name type="scientific">Nonomuraea marmarensis</name>
    <dbReference type="NCBI Taxonomy" id="3351344"/>
    <lineage>
        <taxon>Bacteria</taxon>
        <taxon>Bacillati</taxon>
        <taxon>Actinomycetota</taxon>
        <taxon>Actinomycetes</taxon>
        <taxon>Streptosporangiales</taxon>
        <taxon>Streptosporangiaceae</taxon>
        <taxon>Nonomuraea</taxon>
    </lineage>
</organism>
<feature type="domain" description="NAD(P)-binding" evidence="1">
    <location>
        <begin position="7"/>
        <end position="175"/>
    </location>
</feature>
<name>A0ABW7AT26_9ACTN</name>
<dbReference type="CDD" id="cd05269">
    <property type="entry name" value="TMR_SDR_a"/>
    <property type="match status" value="1"/>
</dbReference>
<dbReference type="Gene3D" id="3.40.50.720">
    <property type="entry name" value="NAD(P)-binding Rossmann-like Domain"/>
    <property type="match status" value="1"/>
</dbReference>
<dbReference type="EMBL" id="JBICRM010000035">
    <property type="protein sequence ID" value="MFG1709380.1"/>
    <property type="molecule type" value="Genomic_DNA"/>
</dbReference>
<dbReference type="PANTHER" id="PTHR43162:SF1">
    <property type="entry name" value="PRESTALK A DIFFERENTIATION PROTEIN A"/>
    <property type="match status" value="1"/>
</dbReference>
<protein>
    <submittedName>
        <fullName evidence="2">SDR family oxidoreductase</fullName>
        <ecNumber evidence="2">1.6.5.2</ecNumber>
    </submittedName>
</protein>
<dbReference type="EC" id="1.6.5.2" evidence="2"/>
<dbReference type="Proteomes" id="UP001603978">
    <property type="component" value="Unassembled WGS sequence"/>
</dbReference>
<sequence length="281" mass="29829">MTILITGATGTVSSAVLDALPGKDGVRVLVRDPAKAPTGYEVTVGDLDDPATLHDAFDGVETLWLLTAMGPQAPHASMNAVWAARQAGVRHVVRMSAIGAAHDAPTRNGRLHALSDTELQASGLGWTIIRPAFFMQNLFGSVNDGTLYGATAQARLGLIDVRDIGDFAATLLTDPRPHTGKVYTLTGPASISLAEAADRLGEAYRKPIAYQSVTPEQAYAAMLEAGLPEWNAAVNTEYARAYAAGWGDYTTDDFRAVMGRDARTFLDFATAHGDRLRSGQA</sequence>
<proteinExistence type="predicted"/>
<keyword evidence="2" id="KW-0560">Oxidoreductase</keyword>
<dbReference type="RefSeq" id="WP_393174088.1">
    <property type="nucleotide sequence ID" value="NZ_JBICRM010000035.1"/>
</dbReference>
<dbReference type="InterPro" id="IPR051604">
    <property type="entry name" value="Ergot_Alk_Oxidoreductase"/>
</dbReference>
<reference evidence="2 3" key="1">
    <citation type="submission" date="2024-10" db="EMBL/GenBank/DDBJ databases">
        <authorList>
            <person name="Topkara A.R."/>
            <person name="Saygin H."/>
        </authorList>
    </citation>
    <scope>NUCLEOTIDE SEQUENCE [LARGE SCALE GENOMIC DNA]</scope>
    <source>
        <strain evidence="2 3">M3C6</strain>
    </source>
</reference>
<gene>
    <name evidence="2" type="ORF">ACFLIM_39935</name>
</gene>
<comment type="caution">
    <text evidence="2">The sequence shown here is derived from an EMBL/GenBank/DDBJ whole genome shotgun (WGS) entry which is preliminary data.</text>
</comment>
<keyword evidence="3" id="KW-1185">Reference proteome</keyword>
<evidence type="ECO:0000313" key="2">
    <source>
        <dbReference type="EMBL" id="MFG1709380.1"/>
    </source>
</evidence>
<evidence type="ECO:0000313" key="3">
    <source>
        <dbReference type="Proteomes" id="UP001603978"/>
    </source>
</evidence>
<dbReference type="PANTHER" id="PTHR43162">
    <property type="match status" value="1"/>
</dbReference>
<dbReference type="SUPFAM" id="SSF51735">
    <property type="entry name" value="NAD(P)-binding Rossmann-fold domains"/>
    <property type="match status" value="1"/>
</dbReference>
<dbReference type="Pfam" id="PF13460">
    <property type="entry name" value="NAD_binding_10"/>
    <property type="match status" value="1"/>
</dbReference>
<dbReference type="Gene3D" id="3.90.25.10">
    <property type="entry name" value="UDP-galactose 4-epimerase, domain 1"/>
    <property type="match status" value="1"/>
</dbReference>